<name>A0A2T2ZX21_9PEZI</name>
<proteinExistence type="predicted"/>
<gene>
    <name evidence="1" type="ORF">BD289DRAFT_115259</name>
</gene>
<dbReference type="InterPro" id="IPR038883">
    <property type="entry name" value="AN11006-like"/>
</dbReference>
<dbReference type="EMBL" id="KZ678593">
    <property type="protein sequence ID" value="PSR78776.1"/>
    <property type="molecule type" value="Genomic_DNA"/>
</dbReference>
<dbReference type="AlphaFoldDB" id="A0A2T2ZX21"/>
<dbReference type="PANTHER" id="PTHR42085">
    <property type="entry name" value="F-BOX DOMAIN-CONTAINING PROTEIN"/>
    <property type="match status" value="1"/>
</dbReference>
<dbReference type="PANTHER" id="PTHR42085:SF2">
    <property type="entry name" value="F-BOX DOMAIN-CONTAINING PROTEIN"/>
    <property type="match status" value="1"/>
</dbReference>
<evidence type="ECO:0000313" key="1">
    <source>
        <dbReference type="EMBL" id="PSR78776.1"/>
    </source>
</evidence>
<protein>
    <recommendedName>
        <fullName evidence="3">F-box domain-containing protein</fullName>
    </recommendedName>
</protein>
<sequence length="462" mass="53420">MASAEFPWDGRDQEDQAEVYYNAPLRAQNRELVQENMRLKRLLREHGVPWNDAVASHPAFQTNADNNDISFRRRRRTSRLSALGRTAFRLPHLPVEVVLRIMNFALVAKDPIIDPLCNLTPDHITTSEANRASQTAIGLLATCKSYYFEGTRIFWSMNRFTFTTPEALRKFADLKPQFRNEFKHITLRIVARYYDEEKRLESHRIDTDYHPDLTRPQSLKVIHRPRDPMSMSRTGFRSYTWAQVVDFLDALRPPHDPLRSKVPGASVRPRLLPNLESMRIDFVNFPDYFLPLPESALHEIAAHDLGSTLNELMVTGLPCCDIGTKAGADLQGMIRDDGLYMCHAPSFVQQKRSLKPLRGYVGLSRVVRSWRKLDKRIPKDRRDALPTVPEELGHPESTWKKRKTLWKRVPKNRDSEEREWIEFDRNNGESVSDLYYDSDEEVCPNCGVVHGMTDSETDDGMI</sequence>
<reference evidence="1 2" key="1">
    <citation type="journal article" date="2018" name="Mycol. Prog.">
        <title>Coniella lustricola, a new species from submerged detritus.</title>
        <authorList>
            <person name="Raudabaugh D.B."/>
            <person name="Iturriaga T."/>
            <person name="Carver A."/>
            <person name="Mondo S."/>
            <person name="Pangilinan J."/>
            <person name="Lipzen A."/>
            <person name="He G."/>
            <person name="Amirebrahimi M."/>
            <person name="Grigoriev I.V."/>
            <person name="Miller A.N."/>
        </authorList>
    </citation>
    <scope>NUCLEOTIDE SEQUENCE [LARGE SCALE GENOMIC DNA]</scope>
    <source>
        <strain evidence="1 2">B22-T-1</strain>
    </source>
</reference>
<dbReference type="Proteomes" id="UP000241462">
    <property type="component" value="Unassembled WGS sequence"/>
</dbReference>
<accession>A0A2T2ZX21</accession>
<organism evidence="1 2">
    <name type="scientific">Coniella lustricola</name>
    <dbReference type="NCBI Taxonomy" id="2025994"/>
    <lineage>
        <taxon>Eukaryota</taxon>
        <taxon>Fungi</taxon>
        <taxon>Dikarya</taxon>
        <taxon>Ascomycota</taxon>
        <taxon>Pezizomycotina</taxon>
        <taxon>Sordariomycetes</taxon>
        <taxon>Sordariomycetidae</taxon>
        <taxon>Diaporthales</taxon>
        <taxon>Schizoparmaceae</taxon>
        <taxon>Coniella</taxon>
    </lineage>
</organism>
<dbReference type="OrthoDB" id="5279415at2759"/>
<keyword evidence="2" id="KW-1185">Reference proteome</keyword>
<evidence type="ECO:0008006" key="3">
    <source>
        <dbReference type="Google" id="ProtNLM"/>
    </source>
</evidence>
<dbReference type="InParanoid" id="A0A2T2ZX21"/>
<evidence type="ECO:0000313" key="2">
    <source>
        <dbReference type="Proteomes" id="UP000241462"/>
    </source>
</evidence>